<dbReference type="InterPro" id="IPR048267">
    <property type="entry name" value="Arginosuc_syn_N"/>
</dbReference>
<organism evidence="8">
    <name type="scientific">marine metagenome</name>
    <dbReference type="NCBI Taxonomy" id="408172"/>
    <lineage>
        <taxon>unclassified sequences</taxon>
        <taxon>metagenomes</taxon>
        <taxon>ecological metagenomes</taxon>
    </lineage>
</organism>
<accession>A0A383ADA2</accession>
<dbReference type="Pfam" id="PF00764">
    <property type="entry name" value="Arginosuc_synth"/>
    <property type="match status" value="1"/>
</dbReference>
<dbReference type="GO" id="GO:0005524">
    <property type="term" value="F:ATP binding"/>
    <property type="evidence" value="ECO:0007669"/>
    <property type="project" value="UniProtKB-KW"/>
</dbReference>
<evidence type="ECO:0000256" key="5">
    <source>
        <dbReference type="ARBA" id="ARBA00022741"/>
    </source>
</evidence>
<evidence type="ECO:0000256" key="4">
    <source>
        <dbReference type="ARBA" id="ARBA00022605"/>
    </source>
</evidence>
<evidence type="ECO:0000256" key="2">
    <source>
        <dbReference type="ARBA" id="ARBA00022571"/>
    </source>
</evidence>
<feature type="non-terminal residue" evidence="8">
    <location>
        <position position="184"/>
    </location>
</feature>
<dbReference type="PANTHER" id="PTHR11587">
    <property type="entry name" value="ARGININOSUCCINATE SYNTHASE"/>
    <property type="match status" value="1"/>
</dbReference>
<dbReference type="AlphaFoldDB" id="A0A383ADA2"/>
<protein>
    <recommendedName>
        <fullName evidence="7">Arginosuccinate synthase-like N-terminal domain-containing protein</fullName>
    </recommendedName>
</protein>
<evidence type="ECO:0000256" key="3">
    <source>
        <dbReference type="ARBA" id="ARBA00022598"/>
    </source>
</evidence>
<dbReference type="FunFam" id="3.40.50.620:FF:000019">
    <property type="entry name" value="Argininosuccinate synthase"/>
    <property type="match status" value="1"/>
</dbReference>
<dbReference type="PROSITE" id="PS00565">
    <property type="entry name" value="ARGININOSUCCIN_SYN_2"/>
    <property type="match status" value="1"/>
</dbReference>
<proteinExistence type="predicted"/>
<name>A0A383ADA2_9ZZZZ</name>
<dbReference type="InterPro" id="IPR014729">
    <property type="entry name" value="Rossmann-like_a/b/a_fold"/>
</dbReference>
<keyword evidence="5" id="KW-0547">Nucleotide-binding</keyword>
<dbReference type="InterPro" id="IPR018223">
    <property type="entry name" value="Arginosuc_synth_CS"/>
</dbReference>
<sequence length="184" mass="20234">MTKKIAILAYSGGLDSTISIDWIIQNYNYDVITLTVDLGGGQFSNDLESRAKKAGALDCLVWDVQDEFANDFILPSLLAGAIYENEYLLATSIGRPLMAKKLVEAAEKYEATAVAHGCTGKGNDQVRFDTAIKTLSVESPLQIIAPAREASFSRDEEKEYAKKLNIHLPAVGERVYSIDRNLWG</sequence>
<evidence type="ECO:0000256" key="6">
    <source>
        <dbReference type="ARBA" id="ARBA00022840"/>
    </source>
</evidence>
<reference evidence="8" key="1">
    <citation type="submission" date="2018-05" db="EMBL/GenBank/DDBJ databases">
        <authorList>
            <person name="Lanie J.A."/>
            <person name="Ng W.-L."/>
            <person name="Kazmierczak K.M."/>
            <person name="Andrzejewski T.M."/>
            <person name="Davidsen T.M."/>
            <person name="Wayne K.J."/>
            <person name="Tettelin H."/>
            <person name="Glass J.I."/>
            <person name="Rusch D."/>
            <person name="Podicherti R."/>
            <person name="Tsui H.-C.T."/>
            <person name="Winkler M.E."/>
        </authorList>
    </citation>
    <scope>NUCLEOTIDE SEQUENCE</scope>
</reference>
<evidence type="ECO:0000313" key="8">
    <source>
        <dbReference type="EMBL" id="SVE05664.1"/>
    </source>
</evidence>
<dbReference type="GO" id="GO:0000053">
    <property type="term" value="P:argininosuccinate metabolic process"/>
    <property type="evidence" value="ECO:0007669"/>
    <property type="project" value="TreeGrafter"/>
</dbReference>
<dbReference type="GO" id="GO:0004055">
    <property type="term" value="F:argininosuccinate synthase activity"/>
    <property type="evidence" value="ECO:0007669"/>
    <property type="project" value="InterPro"/>
</dbReference>
<keyword evidence="2" id="KW-0055">Arginine biosynthesis</keyword>
<evidence type="ECO:0000259" key="7">
    <source>
        <dbReference type="Pfam" id="PF00764"/>
    </source>
</evidence>
<gene>
    <name evidence="8" type="ORF">METZ01_LOCUS458518</name>
</gene>
<feature type="domain" description="Arginosuccinate synthase-like N-terminal" evidence="7">
    <location>
        <begin position="7"/>
        <end position="166"/>
    </location>
</feature>
<dbReference type="PANTHER" id="PTHR11587:SF2">
    <property type="entry name" value="ARGININOSUCCINATE SYNTHASE"/>
    <property type="match status" value="1"/>
</dbReference>
<evidence type="ECO:0000256" key="1">
    <source>
        <dbReference type="ARBA" id="ARBA00004730"/>
    </source>
</evidence>
<keyword evidence="3" id="KW-0436">Ligase</keyword>
<dbReference type="GO" id="GO:0005737">
    <property type="term" value="C:cytoplasm"/>
    <property type="evidence" value="ECO:0007669"/>
    <property type="project" value="TreeGrafter"/>
</dbReference>
<keyword evidence="4" id="KW-0028">Amino-acid biosynthesis</keyword>
<dbReference type="EMBL" id="UINC01191167">
    <property type="protein sequence ID" value="SVE05664.1"/>
    <property type="molecule type" value="Genomic_DNA"/>
</dbReference>
<keyword evidence="6" id="KW-0067">ATP-binding</keyword>
<dbReference type="SUPFAM" id="SSF52402">
    <property type="entry name" value="Adenine nucleotide alpha hydrolases-like"/>
    <property type="match status" value="1"/>
</dbReference>
<dbReference type="GO" id="GO:0006526">
    <property type="term" value="P:L-arginine biosynthetic process"/>
    <property type="evidence" value="ECO:0007669"/>
    <property type="project" value="UniProtKB-KW"/>
</dbReference>
<comment type="pathway">
    <text evidence="1">Amino-acid biosynthesis; L-arginine biosynthesis.</text>
</comment>
<dbReference type="Gene3D" id="3.40.50.620">
    <property type="entry name" value="HUPs"/>
    <property type="match status" value="1"/>
</dbReference>
<dbReference type="GO" id="GO:0000050">
    <property type="term" value="P:urea cycle"/>
    <property type="evidence" value="ECO:0007669"/>
    <property type="project" value="TreeGrafter"/>
</dbReference>
<dbReference type="InterPro" id="IPR001518">
    <property type="entry name" value="Arginosuc_synth"/>
</dbReference>